<name>A0A9P4MZ68_9PLEO</name>
<protein>
    <submittedName>
        <fullName evidence="1">Uncharacterized protein</fullName>
    </submittedName>
</protein>
<evidence type="ECO:0000313" key="1">
    <source>
        <dbReference type="EMBL" id="KAF2263355.1"/>
    </source>
</evidence>
<dbReference type="AlphaFoldDB" id="A0A9P4MZ68"/>
<dbReference type="Proteomes" id="UP000800093">
    <property type="component" value="Unassembled WGS sequence"/>
</dbReference>
<reference evidence="2" key="1">
    <citation type="journal article" date="2020" name="Stud. Mycol.">
        <title>101 Dothideomycetes genomes: A test case for predicting lifestyles and emergence of pathogens.</title>
        <authorList>
            <person name="Haridas S."/>
            <person name="Albert R."/>
            <person name="Binder M."/>
            <person name="Bloem J."/>
            <person name="LaButti K."/>
            <person name="Salamov A."/>
            <person name="Andreopoulos B."/>
            <person name="Baker S."/>
            <person name="Barry K."/>
            <person name="Bills G."/>
            <person name="Bluhm B."/>
            <person name="Cannon C."/>
            <person name="Castanera R."/>
            <person name="Culley D."/>
            <person name="Daum C."/>
            <person name="Ezra D."/>
            <person name="Gonzalez J."/>
            <person name="Henrissat B."/>
            <person name="Kuo A."/>
            <person name="Liang C."/>
            <person name="Lipzen A."/>
            <person name="Lutzoni F."/>
            <person name="Magnuson J."/>
            <person name="Mondo S."/>
            <person name="Nolan M."/>
            <person name="Ohm R."/>
            <person name="Pangilinan J."/>
            <person name="Park H.-J."/>
            <person name="Ramirez L."/>
            <person name="Alfaro M."/>
            <person name="Sun H."/>
            <person name="Tritt A."/>
            <person name="Yoshinaga Y."/>
            <person name="Zwiers L.-H."/>
            <person name="Turgeon B."/>
            <person name="Goodwin S."/>
            <person name="Spatafora J."/>
            <person name="Crous P."/>
            <person name="Grigoriev I."/>
        </authorList>
    </citation>
    <scope>NUCLEOTIDE SEQUENCE [LARGE SCALE GENOMIC DNA]</scope>
    <source>
        <strain evidence="2">CBS 304.66</strain>
    </source>
</reference>
<evidence type="ECO:0000313" key="2">
    <source>
        <dbReference type="Proteomes" id="UP000800093"/>
    </source>
</evidence>
<proteinExistence type="predicted"/>
<sequence>MLRMAHDQNFCGNRLRLSTFLRVVKENTLRPPSRFQRHAQYVAQIHAGEDQISSGSCDLGRYIVPSTGAPVEASCKHANLEGASPRRPPSDCNCSELLQPASGCASPGSSGDTWVAQISKLTSSQVDLVLHIDDKNRKDFRHEFASHQQVQTSERSGNDIVYKVKPRGVDIPAHNSPSTRRRRLPVNELALKRTTTVDGLPDRTV</sequence>
<gene>
    <name evidence="1" type="ORF">CC78DRAFT_284712</name>
</gene>
<keyword evidence="2" id="KW-1185">Reference proteome</keyword>
<comment type="caution">
    <text evidence="1">The sequence shown here is derived from an EMBL/GenBank/DDBJ whole genome shotgun (WGS) entry which is preliminary data.</text>
</comment>
<organism evidence="1 2">
    <name type="scientific">Lojkania enalia</name>
    <dbReference type="NCBI Taxonomy" id="147567"/>
    <lineage>
        <taxon>Eukaryota</taxon>
        <taxon>Fungi</taxon>
        <taxon>Dikarya</taxon>
        <taxon>Ascomycota</taxon>
        <taxon>Pezizomycotina</taxon>
        <taxon>Dothideomycetes</taxon>
        <taxon>Pleosporomycetidae</taxon>
        <taxon>Pleosporales</taxon>
        <taxon>Pleosporales incertae sedis</taxon>
        <taxon>Lojkania</taxon>
    </lineage>
</organism>
<dbReference type="OrthoDB" id="3794585at2759"/>
<dbReference type="EMBL" id="ML986627">
    <property type="protein sequence ID" value="KAF2263355.1"/>
    <property type="molecule type" value="Genomic_DNA"/>
</dbReference>
<accession>A0A9P4MZ68</accession>